<feature type="region of interest" description="Disordered" evidence="1">
    <location>
        <begin position="79"/>
        <end position="112"/>
    </location>
</feature>
<gene>
    <name evidence="2" type="ORF">BJ212DRAFT_1480394</name>
</gene>
<feature type="region of interest" description="Disordered" evidence="1">
    <location>
        <begin position="1"/>
        <end position="54"/>
    </location>
</feature>
<dbReference type="OrthoDB" id="10455317at2759"/>
<dbReference type="AlphaFoldDB" id="A0A9P7JE34"/>
<organism evidence="2 3">
    <name type="scientific">Suillus subaureus</name>
    <dbReference type="NCBI Taxonomy" id="48587"/>
    <lineage>
        <taxon>Eukaryota</taxon>
        <taxon>Fungi</taxon>
        <taxon>Dikarya</taxon>
        <taxon>Basidiomycota</taxon>
        <taxon>Agaricomycotina</taxon>
        <taxon>Agaricomycetes</taxon>
        <taxon>Agaricomycetidae</taxon>
        <taxon>Boletales</taxon>
        <taxon>Suillineae</taxon>
        <taxon>Suillaceae</taxon>
        <taxon>Suillus</taxon>
    </lineage>
</organism>
<comment type="caution">
    <text evidence="2">The sequence shown here is derived from an EMBL/GenBank/DDBJ whole genome shotgun (WGS) entry which is preliminary data.</text>
</comment>
<name>A0A9P7JE34_9AGAM</name>
<protein>
    <submittedName>
        <fullName evidence="2">Uncharacterized protein</fullName>
    </submittedName>
</protein>
<sequence>MQSATPLLQPPMLLPSLPHGTAGGATTGTATDTSADLDPLTAKQPKGPRHTSCQHIPSKHEQALNIIRSSNARIHAAVGGTEGKENDESTFLPMKCKVKPTNQQASKKQKHG</sequence>
<evidence type="ECO:0000256" key="1">
    <source>
        <dbReference type="SAM" id="MobiDB-lite"/>
    </source>
</evidence>
<proteinExistence type="predicted"/>
<reference evidence="2" key="1">
    <citation type="journal article" date="2020" name="New Phytol.">
        <title>Comparative genomics reveals dynamic genome evolution in host specialist ectomycorrhizal fungi.</title>
        <authorList>
            <person name="Lofgren L.A."/>
            <person name="Nguyen N.H."/>
            <person name="Vilgalys R."/>
            <person name="Ruytinx J."/>
            <person name="Liao H.L."/>
            <person name="Branco S."/>
            <person name="Kuo A."/>
            <person name="LaButti K."/>
            <person name="Lipzen A."/>
            <person name="Andreopoulos W."/>
            <person name="Pangilinan J."/>
            <person name="Riley R."/>
            <person name="Hundley H."/>
            <person name="Na H."/>
            <person name="Barry K."/>
            <person name="Grigoriev I.V."/>
            <person name="Stajich J.E."/>
            <person name="Kennedy P.G."/>
        </authorList>
    </citation>
    <scope>NUCLEOTIDE SEQUENCE</scope>
    <source>
        <strain evidence="2">MN1</strain>
    </source>
</reference>
<keyword evidence="3" id="KW-1185">Reference proteome</keyword>
<evidence type="ECO:0000313" key="3">
    <source>
        <dbReference type="Proteomes" id="UP000807769"/>
    </source>
</evidence>
<dbReference type="Proteomes" id="UP000807769">
    <property type="component" value="Unassembled WGS sequence"/>
</dbReference>
<dbReference type="GeneID" id="64634094"/>
<accession>A0A9P7JE34</accession>
<feature type="compositionally biased region" description="Low complexity" evidence="1">
    <location>
        <begin position="27"/>
        <end position="36"/>
    </location>
</feature>
<dbReference type="EMBL" id="JABBWG010000014">
    <property type="protein sequence ID" value="KAG1817166.1"/>
    <property type="molecule type" value="Genomic_DNA"/>
</dbReference>
<dbReference type="RefSeq" id="XP_041193585.1">
    <property type="nucleotide sequence ID" value="XM_041340078.1"/>
</dbReference>
<evidence type="ECO:0000313" key="2">
    <source>
        <dbReference type="EMBL" id="KAG1817166.1"/>
    </source>
</evidence>